<dbReference type="PANTHER" id="PTHR42682:SF5">
    <property type="entry name" value="HYDROGENASE-4 COMPONENT F"/>
    <property type="match status" value="1"/>
</dbReference>
<keyword evidence="6 7" id="KW-0472">Membrane</keyword>
<evidence type="ECO:0000256" key="4">
    <source>
        <dbReference type="ARBA" id="ARBA00022989"/>
    </source>
</evidence>
<gene>
    <name evidence="9" type="ORF">B1A_03183</name>
</gene>
<evidence type="ECO:0000256" key="2">
    <source>
        <dbReference type="ARBA" id="ARBA00022475"/>
    </source>
</evidence>
<reference evidence="9" key="2">
    <citation type="journal article" date="2014" name="ISME J.">
        <title>Microbial stratification in low pH oxic and suboxic macroscopic growths along an acid mine drainage.</title>
        <authorList>
            <person name="Mendez-Garcia C."/>
            <person name="Mesa V."/>
            <person name="Sprenger R.R."/>
            <person name="Richter M."/>
            <person name="Diez M.S."/>
            <person name="Solano J."/>
            <person name="Bargiela R."/>
            <person name="Golyshina O.V."/>
            <person name="Manteca A."/>
            <person name="Ramos J.L."/>
            <person name="Gallego J.R."/>
            <person name="Llorente I."/>
            <person name="Martins Dos Santos V.A."/>
            <person name="Jensen O.N."/>
            <person name="Pelaez A.I."/>
            <person name="Sanchez J."/>
            <person name="Ferrer M."/>
        </authorList>
    </citation>
    <scope>NUCLEOTIDE SEQUENCE</scope>
</reference>
<keyword evidence="3 7" id="KW-0812">Transmembrane</keyword>
<feature type="transmembrane region" description="Helical" evidence="7">
    <location>
        <begin position="31"/>
        <end position="53"/>
    </location>
</feature>
<sequence length="332" mass="35903">MWIGIEGTTAASAILIIIEGEPADIEAAWRYVVIVSAGLSIALISVILLYRIFGTLEITTLLESSSSPSQILVLAALFGIIGFGTKAGIFPMHSWLPDAHGRAPSEVSTIFSAVLLPIAVYAIYIVVHTVNILFIYETGIVFAIVSILFVALIMASQRDIKRMYAYSTMENMSLILLGFIIGNVALLGSIIIILTHAFGKAGAFYSSGNIIETYGTRNIPQITNLWANQPITSYTLILSTLSVSGAPPFGTFLGEFFIISALYSEGLWYVAFLLIILIAIIFLSINYKVFNMVFSLSTFNIPARVSIQQISITVAAVAISGIFSFLYLGGII</sequence>
<feature type="transmembrane region" description="Helical" evidence="7">
    <location>
        <begin position="234"/>
        <end position="259"/>
    </location>
</feature>
<dbReference type="GO" id="GO:0016491">
    <property type="term" value="F:oxidoreductase activity"/>
    <property type="evidence" value="ECO:0007669"/>
    <property type="project" value="UniProtKB-KW"/>
</dbReference>
<feature type="transmembrane region" description="Helical" evidence="7">
    <location>
        <begin position="266"/>
        <end position="287"/>
    </location>
</feature>
<dbReference type="AlphaFoldDB" id="T1C4L4"/>
<dbReference type="PANTHER" id="PTHR42682">
    <property type="entry name" value="HYDROGENASE-4 COMPONENT F"/>
    <property type="match status" value="1"/>
</dbReference>
<name>T1C4L4_9ZZZZ</name>
<dbReference type="InterPro" id="IPR003918">
    <property type="entry name" value="NADH_UbQ_OxRdtase"/>
</dbReference>
<feature type="transmembrane region" description="Helical" evidence="7">
    <location>
        <begin position="133"/>
        <end position="153"/>
    </location>
</feature>
<dbReference type="InterPro" id="IPR052175">
    <property type="entry name" value="ComplexI-like_HydComp"/>
</dbReference>
<organism evidence="9">
    <name type="scientific">mine drainage metagenome</name>
    <dbReference type="NCBI Taxonomy" id="410659"/>
    <lineage>
        <taxon>unclassified sequences</taxon>
        <taxon>metagenomes</taxon>
        <taxon>ecological metagenomes</taxon>
    </lineage>
</organism>
<evidence type="ECO:0000256" key="7">
    <source>
        <dbReference type="SAM" id="Phobius"/>
    </source>
</evidence>
<comment type="caution">
    <text evidence="9">The sequence shown here is derived from an EMBL/GenBank/DDBJ whole genome shotgun (WGS) entry which is preliminary data.</text>
</comment>
<dbReference type="GO" id="GO:0008137">
    <property type="term" value="F:NADH dehydrogenase (ubiquinone) activity"/>
    <property type="evidence" value="ECO:0007669"/>
    <property type="project" value="InterPro"/>
</dbReference>
<feature type="transmembrane region" description="Helical" evidence="7">
    <location>
        <begin position="174"/>
        <end position="198"/>
    </location>
</feature>
<feature type="transmembrane region" description="Helical" evidence="7">
    <location>
        <begin position="307"/>
        <end position="328"/>
    </location>
</feature>
<reference evidence="9" key="1">
    <citation type="submission" date="2013-08" db="EMBL/GenBank/DDBJ databases">
        <authorList>
            <person name="Mendez C."/>
            <person name="Richter M."/>
            <person name="Ferrer M."/>
            <person name="Sanchez J."/>
        </authorList>
    </citation>
    <scope>NUCLEOTIDE SEQUENCE</scope>
</reference>
<evidence type="ECO:0000256" key="5">
    <source>
        <dbReference type="ARBA" id="ARBA00023002"/>
    </source>
</evidence>
<evidence type="ECO:0000259" key="8">
    <source>
        <dbReference type="Pfam" id="PF00361"/>
    </source>
</evidence>
<keyword evidence="2" id="KW-1003">Cell membrane</keyword>
<proteinExistence type="predicted"/>
<dbReference type="InterPro" id="IPR001750">
    <property type="entry name" value="ND/Mrp_TM"/>
</dbReference>
<dbReference type="PRINTS" id="PR01437">
    <property type="entry name" value="NUOXDRDTASE4"/>
</dbReference>
<keyword evidence="5" id="KW-0560">Oxidoreductase</keyword>
<evidence type="ECO:0000256" key="6">
    <source>
        <dbReference type="ARBA" id="ARBA00023136"/>
    </source>
</evidence>
<dbReference type="GO" id="GO:0042773">
    <property type="term" value="P:ATP synthesis coupled electron transport"/>
    <property type="evidence" value="ECO:0007669"/>
    <property type="project" value="InterPro"/>
</dbReference>
<comment type="subcellular location">
    <subcellularLocation>
        <location evidence="1">Cell membrane</location>
        <topology evidence="1">Multi-pass membrane protein</topology>
    </subcellularLocation>
</comment>
<accession>T1C4L4</accession>
<evidence type="ECO:0000256" key="1">
    <source>
        <dbReference type="ARBA" id="ARBA00004651"/>
    </source>
</evidence>
<evidence type="ECO:0000256" key="3">
    <source>
        <dbReference type="ARBA" id="ARBA00022692"/>
    </source>
</evidence>
<dbReference type="EMBL" id="AUZX01002348">
    <property type="protein sequence ID" value="EQD76942.1"/>
    <property type="molecule type" value="Genomic_DNA"/>
</dbReference>
<feature type="transmembrane region" description="Helical" evidence="7">
    <location>
        <begin position="73"/>
        <end position="95"/>
    </location>
</feature>
<evidence type="ECO:0000313" key="9">
    <source>
        <dbReference type="EMBL" id="EQD76942.1"/>
    </source>
</evidence>
<feature type="domain" description="NADH:quinone oxidoreductase/Mrp antiporter transmembrane" evidence="8">
    <location>
        <begin position="1"/>
        <end position="277"/>
    </location>
</feature>
<protein>
    <submittedName>
        <fullName evidence="9">Hydrogenase 4 subunit F</fullName>
    </submittedName>
</protein>
<dbReference type="Pfam" id="PF00361">
    <property type="entry name" value="Proton_antipo_M"/>
    <property type="match status" value="1"/>
</dbReference>
<keyword evidence="4 7" id="KW-1133">Transmembrane helix</keyword>
<dbReference type="GO" id="GO:0005886">
    <property type="term" value="C:plasma membrane"/>
    <property type="evidence" value="ECO:0007669"/>
    <property type="project" value="UniProtKB-SubCell"/>
</dbReference>
<feature type="transmembrane region" description="Helical" evidence="7">
    <location>
        <begin position="107"/>
        <end position="127"/>
    </location>
</feature>